<sequence>MAHQRNVPFRFKLVHVIDISRMMQLVDETSRDAATLTDQRINTITRHYLEQAAEGMNRVMRPTSRRARAEKMITENINQQIRINARLFDASHKSIQELNDVVARINAIDGDLHAVTAILHKAIILADQVAEITRACQLAKTGVTNSNLLDHEEIETILTEVNDLPYQNAVEAVKFSRPTVLSNGTTLLYILALPKVSNRRYELVRLYPTVSGGRQIVLEHHKLALNGEETYAVVGSCSSIGNITVCPEEDLIALEENSCIPRLLKGGHASCSYLRSNEEVVQLVEDGTLFFSNYNGSLATLERDYQLEGTYIVQFNNVVAVRNKKFTAYSANHPMALPPVLTNITVTGYRPSLGYVDDVNAQNTQAMSGVSRGVTFSYVLEASLTLVVFLILFIIWRKLTSTEGIPTTRVITEDLENPKRTSTTAHHSVN</sequence>
<evidence type="ECO:0000256" key="1">
    <source>
        <dbReference type="SAM" id="Phobius"/>
    </source>
</evidence>
<reference evidence="2 3" key="1">
    <citation type="journal article" date="2007" name="Nature">
        <title>Evolution of genes and genomes on the Drosophila phylogeny.</title>
        <authorList>
            <consortium name="Drosophila 12 Genomes Consortium"/>
            <person name="Clark A.G."/>
            <person name="Eisen M.B."/>
            <person name="Smith D.R."/>
            <person name="Bergman C.M."/>
            <person name="Oliver B."/>
            <person name="Markow T.A."/>
            <person name="Kaufman T.C."/>
            <person name="Kellis M."/>
            <person name="Gelbart W."/>
            <person name="Iyer V.N."/>
            <person name="Pollard D.A."/>
            <person name="Sackton T.B."/>
            <person name="Larracuente A.M."/>
            <person name="Singh N.D."/>
            <person name="Abad J.P."/>
            <person name="Abt D.N."/>
            <person name="Adryan B."/>
            <person name="Aguade M."/>
            <person name="Akashi H."/>
            <person name="Anderson W.W."/>
            <person name="Aquadro C.F."/>
            <person name="Ardell D.H."/>
            <person name="Arguello R."/>
            <person name="Artieri C.G."/>
            <person name="Barbash D.A."/>
            <person name="Barker D."/>
            <person name="Barsanti P."/>
            <person name="Batterham P."/>
            <person name="Batzoglou S."/>
            <person name="Begun D."/>
            <person name="Bhutkar A."/>
            <person name="Blanco E."/>
            <person name="Bosak S.A."/>
            <person name="Bradley R.K."/>
            <person name="Brand A.D."/>
            <person name="Brent M.R."/>
            <person name="Brooks A.N."/>
            <person name="Brown R.H."/>
            <person name="Butlin R.K."/>
            <person name="Caggese C."/>
            <person name="Calvi B.R."/>
            <person name="Bernardo de Carvalho A."/>
            <person name="Caspi A."/>
            <person name="Castrezana S."/>
            <person name="Celniker S.E."/>
            <person name="Chang J.L."/>
            <person name="Chapple C."/>
            <person name="Chatterji S."/>
            <person name="Chinwalla A."/>
            <person name="Civetta A."/>
            <person name="Clifton S.W."/>
            <person name="Comeron J.M."/>
            <person name="Costello J.C."/>
            <person name="Coyne J.A."/>
            <person name="Daub J."/>
            <person name="David R.G."/>
            <person name="Delcher A.L."/>
            <person name="Delehaunty K."/>
            <person name="Do C.B."/>
            <person name="Ebling H."/>
            <person name="Edwards K."/>
            <person name="Eickbush T."/>
            <person name="Evans J.D."/>
            <person name="Filipski A."/>
            <person name="Findeiss S."/>
            <person name="Freyhult E."/>
            <person name="Fulton L."/>
            <person name="Fulton R."/>
            <person name="Garcia A.C."/>
            <person name="Gardiner A."/>
            <person name="Garfield D.A."/>
            <person name="Garvin B.E."/>
            <person name="Gibson G."/>
            <person name="Gilbert D."/>
            <person name="Gnerre S."/>
            <person name="Godfrey J."/>
            <person name="Good R."/>
            <person name="Gotea V."/>
            <person name="Gravely B."/>
            <person name="Greenberg A.J."/>
            <person name="Griffiths-Jones S."/>
            <person name="Gross S."/>
            <person name="Guigo R."/>
            <person name="Gustafson E.A."/>
            <person name="Haerty W."/>
            <person name="Hahn M.W."/>
            <person name="Halligan D.L."/>
            <person name="Halpern A.L."/>
            <person name="Halter G.M."/>
            <person name="Han M.V."/>
            <person name="Heger A."/>
            <person name="Hillier L."/>
            <person name="Hinrichs A.S."/>
            <person name="Holmes I."/>
            <person name="Hoskins R.A."/>
            <person name="Hubisz M.J."/>
            <person name="Hultmark D."/>
            <person name="Huntley M.A."/>
            <person name="Jaffe D.B."/>
            <person name="Jagadeeshan S."/>
            <person name="Jeck W.R."/>
            <person name="Johnson J."/>
            <person name="Jones C.D."/>
            <person name="Jordan W.C."/>
            <person name="Karpen G.H."/>
            <person name="Kataoka E."/>
            <person name="Keightley P.D."/>
            <person name="Kheradpour P."/>
            <person name="Kirkness E.F."/>
            <person name="Koerich L.B."/>
            <person name="Kristiansen K."/>
            <person name="Kudrna D."/>
            <person name="Kulathinal R.J."/>
            <person name="Kumar S."/>
            <person name="Kwok R."/>
            <person name="Lander E."/>
            <person name="Langley C.H."/>
            <person name="Lapoint R."/>
            <person name="Lazzaro B.P."/>
            <person name="Lee S.J."/>
            <person name="Levesque L."/>
            <person name="Li R."/>
            <person name="Lin C.F."/>
            <person name="Lin M.F."/>
            <person name="Lindblad-Toh K."/>
            <person name="Llopart A."/>
            <person name="Long M."/>
            <person name="Low L."/>
            <person name="Lozovsky E."/>
            <person name="Lu J."/>
            <person name="Luo M."/>
            <person name="Machado C.A."/>
            <person name="Makalowski W."/>
            <person name="Marzo M."/>
            <person name="Matsuda M."/>
            <person name="Matzkin L."/>
            <person name="McAllister B."/>
            <person name="McBride C.S."/>
            <person name="McKernan B."/>
            <person name="McKernan K."/>
            <person name="Mendez-Lago M."/>
            <person name="Minx P."/>
            <person name="Mollenhauer M.U."/>
            <person name="Montooth K."/>
            <person name="Mount S.M."/>
            <person name="Mu X."/>
            <person name="Myers E."/>
            <person name="Negre B."/>
            <person name="Newfeld S."/>
            <person name="Nielsen R."/>
            <person name="Noor M.A."/>
            <person name="O'Grady P."/>
            <person name="Pachter L."/>
            <person name="Papaceit M."/>
            <person name="Parisi M.J."/>
            <person name="Parisi M."/>
            <person name="Parts L."/>
            <person name="Pedersen J.S."/>
            <person name="Pesole G."/>
            <person name="Phillippy A.M."/>
            <person name="Ponting C.P."/>
            <person name="Pop M."/>
            <person name="Porcelli D."/>
            <person name="Powell J.R."/>
            <person name="Prohaska S."/>
            <person name="Pruitt K."/>
            <person name="Puig M."/>
            <person name="Quesneville H."/>
            <person name="Ram K.R."/>
            <person name="Rand D."/>
            <person name="Rasmussen M.D."/>
            <person name="Reed L.K."/>
            <person name="Reenan R."/>
            <person name="Reily A."/>
            <person name="Remington K.A."/>
            <person name="Rieger T.T."/>
            <person name="Ritchie M.G."/>
            <person name="Robin C."/>
            <person name="Rogers Y.H."/>
            <person name="Rohde C."/>
            <person name="Rozas J."/>
            <person name="Rubenfield M.J."/>
            <person name="Ruiz A."/>
            <person name="Russo S."/>
            <person name="Salzberg S.L."/>
            <person name="Sanchez-Gracia A."/>
            <person name="Saranga D.J."/>
            <person name="Sato H."/>
            <person name="Schaeffer S.W."/>
            <person name="Schatz M.C."/>
            <person name="Schlenke T."/>
            <person name="Schwartz R."/>
            <person name="Segarra C."/>
            <person name="Singh R.S."/>
            <person name="Sirot L."/>
            <person name="Sirota M."/>
            <person name="Sisneros N.B."/>
            <person name="Smith C.D."/>
            <person name="Smith T.F."/>
            <person name="Spieth J."/>
            <person name="Stage D.E."/>
            <person name="Stark A."/>
            <person name="Stephan W."/>
            <person name="Strausberg R.L."/>
            <person name="Strempel S."/>
            <person name="Sturgill D."/>
            <person name="Sutton G."/>
            <person name="Sutton G.G."/>
            <person name="Tao W."/>
            <person name="Teichmann S."/>
            <person name="Tobari Y.N."/>
            <person name="Tomimura Y."/>
            <person name="Tsolas J.M."/>
            <person name="Valente V.L."/>
            <person name="Venter E."/>
            <person name="Venter J.C."/>
            <person name="Vicario S."/>
            <person name="Vieira F.G."/>
            <person name="Vilella A.J."/>
            <person name="Villasante A."/>
            <person name="Walenz B."/>
            <person name="Wang J."/>
            <person name="Wasserman M."/>
            <person name="Watts T."/>
            <person name="Wilson D."/>
            <person name="Wilson R.K."/>
            <person name="Wing R.A."/>
            <person name="Wolfner M.F."/>
            <person name="Wong A."/>
            <person name="Wong G.K."/>
            <person name="Wu C.I."/>
            <person name="Wu G."/>
            <person name="Yamamoto D."/>
            <person name="Yang H.P."/>
            <person name="Yang S.P."/>
            <person name="Yorke J.A."/>
            <person name="Yoshida K."/>
            <person name="Zdobnov E."/>
            <person name="Zhang P."/>
            <person name="Zhang Y."/>
            <person name="Zimin A.V."/>
            <person name="Baldwin J."/>
            <person name="Abdouelleil A."/>
            <person name="Abdulkadir J."/>
            <person name="Abebe A."/>
            <person name="Abera B."/>
            <person name="Abreu J."/>
            <person name="Acer S.C."/>
            <person name="Aftuck L."/>
            <person name="Alexander A."/>
            <person name="An P."/>
            <person name="Anderson E."/>
            <person name="Anderson S."/>
            <person name="Arachi H."/>
            <person name="Azer M."/>
            <person name="Bachantsang P."/>
            <person name="Barry A."/>
            <person name="Bayul T."/>
            <person name="Berlin A."/>
            <person name="Bessette D."/>
            <person name="Bloom T."/>
            <person name="Blye J."/>
            <person name="Boguslavskiy L."/>
            <person name="Bonnet C."/>
            <person name="Boukhgalter B."/>
            <person name="Bourzgui I."/>
            <person name="Brown A."/>
            <person name="Cahill P."/>
            <person name="Channer S."/>
            <person name="Cheshatsang Y."/>
            <person name="Chuda L."/>
            <person name="Citroen M."/>
            <person name="Collymore A."/>
            <person name="Cooke P."/>
            <person name="Costello M."/>
            <person name="D'Aco K."/>
            <person name="Daza R."/>
            <person name="De Haan G."/>
            <person name="DeGray S."/>
            <person name="DeMaso C."/>
            <person name="Dhargay N."/>
            <person name="Dooley K."/>
            <person name="Dooley E."/>
            <person name="Doricent M."/>
            <person name="Dorje P."/>
            <person name="Dorjee K."/>
            <person name="Dupes A."/>
            <person name="Elong R."/>
            <person name="Falk J."/>
            <person name="Farina A."/>
            <person name="Faro S."/>
            <person name="Ferguson D."/>
            <person name="Fisher S."/>
            <person name="Foley C.D."/>
            <person name="Franke A."/>
            <person name="Friedrich D."/>
            <person name="Gadbois L."/>
            <person name="Gearin G."/>
            <person name="Gearin C.R."/>
            <person name="Giannoukos G."/>
            <person name="Goode T."/>
            <person name="Graham J."/>
            <person name="Grandbois E."/>
            <person name="Grewal S."/>
            <person name="Gyaltsen K."/>
            <person name="Hafez N."/>
            <person name="Hagos B."/>
            <person name="Hall J."/>
            <person name="Henson C."/>
            <person name="Hollinger A."/>
            <person name="Honan T."/>
            <person name="Huard M.D."/>
            <person name="Hughes L."/>
            <person name="Hurhula B."/>
            <person name="Husby M.E."/>
            <person name="Kamat A."/>
            <person name="Kanga B."/>
            <person name="Kashin S."/>
            <person name="Khazanovich D."/>
            <person name="Kisner P."/>
            <person name="Lance K."/>
            <person name="Lara M."/>
            <person name="Lee W."/>
            <person name="Lennon N."/>
            <person name="Letendre F."/>
            <person name="LeVine R."/>
            <person name="Lipovsky A."/>
            <person name="Liu X."/>
            <person name="Liu J."/>
            <person name="Liu S."/>
            <person name="Lokyitsang T."/>
            <person name="Lokyitsang Y."/>
            <person name="Lubonja R."/>
            <person name="Lui A."/>
            <person name="MacDonald P."/>
            <person name="Magnisalis V."/>
            <person name="Maru K."/>
            <person name="Matthews C."/>
            <person name="McCusker W."/>
            <person name="McDonough S."/>
            <person name="Mehta T."/>
            <person name="Meldrim J."/>
            <person name="Meneus L."/>
            <person name="Mihai O."/>
            <person name="Mihalev A."/>
            <person name="Mihova T."/>
            <person name="Mittelman R."/>
            <person name="Mlenga V."/>
            <person name="Montmayeur A."/>
            <person name="Mulrain L."/>
            <person name="Navidi A."/>
            <person name="Naylor J."/>
            <person name="Negash T."/>
            <person name="Nguyen T."/>
            <person name="Nguyen N."/>
            <person name="Nicol R."/>
            <person name="Norbu C."/>
            <person name="Norbu N."/>
            <person name="Novod N."/>
            <person name="O'Neill B."/>
            <person name="Osman S."/>
            <person name="Markiewicz E."/>
            <person name="Oyono O.L."/>
            <person name="Patti C."/>
            <person name="Phunkhang P."/>
            <person name="Pierre F."/>
            <person name="Priest M."/>
            <person name="Raghuraman S."/>
            <person name="Rege F."/>
            <person name="Reyes R."/>
            <person name="Rise C."/>
            <person name="Rogov P."/>
            <person name="Ross K."/>
            <person name="Ryan E."/>
            <person name="Settipalli S."/>
            <person name="Shea T."/>
            <person name="Sherpa N."/>
            <person name="Shi L."/>
            <person name="Shih D."/>
            <person name="Sparrow T."/>
            <person name="Spaulding J."/>
            <person name="Stalker J."/>
            <person name="Stange-Thomann N."/>
            <person name="Stavropoulos S."/>
            <person name="Stone C."/>
            <person name="Strader C."/>
            <person name="Tesfaye S."/>
            <person name="Thomson T."/>
            <person name="Thoulutsang Y."/>
            <person name="Thoulutsang D."/>
            <person name="Topham K."/>
            <person name="Topping I."/>
            <person name="Tsamla T."/>
            <person name="Vassiliev H."/>
            <person name="Vo A."/>
            <person name="Wangchuk T."/>
            <person name="Wangdi T."/>
            <person name="Weiand M."/>
            <person name="Wilkinson J."/>
            <person name="Wilson A."/>
            <person name="Yadav S."/>
            <person name="Young G."/>
            <person name="Yu Q."/>
            <person name="Zembek L."/>
            <person name="Zhong D."/>
            <person name="Zimmer A."/>
            <person name="Zwirko Z."/>
            <person name="Jaffe D.B."/>
            <person name="Alvarez P."/>
            <person name="Brockman W."/>
            <person name="Butler J."/>
            <person name="Chin C."/>
            <person name="Gnerre S."/>
            <person name="Grabherr M."/>
            <person name="Kleber M."/>
            <person name="Mauceli E."/>
            <person name="MacCallum I."/>
        </authorList>
    </citation>
    <scope>NUCLEOTIDE SEQUENCE [LARGE SCALE GENOMIC DNA]</scope>
    <source>
        <strain evidence="3">Tucson 14024-0371.13</strain>
    </source>
</reference>
<name>A0A0P8YKW1_DROAN</name>
<keyword evidence="1" id="KW-0472">Membrane</keyword>
<keyword evidence="3" id="KW-1185">Reference proteome</keyword>
<dbReference type="AlphaFoldDB" id="A0A0P8YKW1"/>
<dbReference type="InParanoid" id="A0A0P8YKW1"/>
<feature type="transmembrane region" description="Helical" evidence="1">
    <location>
        <begin position="376"/>
        <end position="396"/>
    </location>
</feature>
<dbReference type="EMBL" id="CH902621">
    <property type="protein sequence ID" value="KPU81728.1"/>
    <property type="molecule type" value="Genomic_DNA"/>
</dbReference>
<dbReference type="InterPro" id="IPR009882">
    <property type="entry name" value="Gypsy"/>
</dbReference>
<dbReference type="OrthoDB" id="7870587at2759"/>
<protein>
    <submittedName>
        <fullName evidence="2">Uncharacterized protein</fullName>
    </submittedName>
</protein>
<gene>
    <name evidence="2" type="primary">Dana\GF27176</name>
    <name evidence="2" type="ORF">GF27176</name>
</gene>
<evidence type="ECO:0000313" key="3">
    <source>
        <dbReference type="Proteomes" id="UP000007801"/>
    </source>
</evidence>
<accession>A0A0P8YKW1</accession>
<proteinExistence type="predicted"/>
<organism evidence="2 3">
    <name type="scientific">Drosophila ananassae</name>
    <name type="common">Fruit fly</name>
    <dbReference type="NCBI Taxonomy" id="7217"/>
    <lineage>
        <taxon>Eukaryota</taxon>
        <taxon>Metazoa</taxon>
        <taxon>Ecdysozoa</taxon>
        <taxon>Arthropoda</taxon>
        <taxon>Hexapoda</taxon>
        <taxon>Insecta</taxon>
        <taxon>Pterygota</taxon>
        <taxon>Neoptera</taxon>
        <taxon>Endopterygota</taxon>
        <taxon>Diptera</taxon>
        <taxon>Brachycera</taxon>
        <taxon>Muscomorpha</taxon>
        <taxon>Ephydroidea</taxon>
        <taxon>Drosophilidae</taxon>
        <taxon>Drosophila</taxon>
        <taxon>Sophophora</taxon>
    </lineage>
</organism>
<keyword evidence="1" id="KW-1133">Transmembrane helix</keyword>
<dbReference type="Proteomes" id="UP000007801">
    <property type="component" value="Unassembled WGS sequence"/>
</dbReference>
<keyword evidence="1" id="KW-0812">Transmembrane</keyword>
<dbReference type="Pfam" id="PF07253">
    <property type="entry name" value="Gypsy"/>
    <property type="match status" value="1"/>
</dbReference>
<evidence type="ECO:0000313" key="2">
    <source>
        <dbReference type="EMBL" id="KPU81728.1"/>
    </source>
</evidence>